<evidence type="ECO:0000256" key="11">
    <source>
        <dbReference type="SAM" id="MobiDB-lite"/>
    </source>
</evidence>
<dbReference type="InterPro" id="IPR008989">
    <property type="entry name" value="Myosin_S1_N"/>
</dbReference>
<dbReference type="Gene3D" id="1.20.120.720">
    <property type="entry name" value="Myosin VI head, motor domain, U50 subdomain"/>
    <property type="match status" value="1"/>
</dbReference>
<evidence type="ECO:0000256" key="6">
    <source>
        <dbReference type="ARBA" id="ARBA00023175"/>
    </source>
</evidence>
<dbReference type="Gene3D" id="3.40.850.10">
    <property type="entry name" value="Kinesin motor domain"/>
    <property type="match status" value="1"/>
</dbReference>
<gene>
    <name evidence="14" type="ORF">mMyoMyo1_013545</name>
</gene>
<evidence type="ECO:0000313" key="14">
    <source>
        <dbReference type="EMBL" id="KAF6369719.1"/>
    </source>
</evidence>
<keyword evidence="2 10" id="KW-0547">Nucleotide-binding</keyword>
<dbReference type="AlphaFoldDB" id="A0A7J7Z6J6"/>
<dbReference type="FunFam" id="2.30.30.360:FF:000001">
    <property type="entry name" value="Myosin heavy chain"/>
    <property type="match status" value="1"/>
</dbReference>
<dbReference type="InterPro" id="IPR036961">
    <property type="entry name" value="Kinesin_motor_dom_sf"/>
</dbReference>
<dbReference type="Gene3D" id="1.10.10.820">
    <property type="match status" value="1"/>
</dbReference>
<dbReference type="Gene3D" id="2.30.30.360">
    <property type="entry name" value="Myosin S1 fragment, N-terminal"/>
    <property type="match status" value="1"/>
</dbReference>
<protein>
    <submittedName>
        <fullName evidence="14">Myosin heavy chain 9</fullName>
    </submittedName>
</protein>
<evidence type="ECO:0000256" key="8">
    <source>
        <dbReference type="ARBA" id="ARBA00058427"/>
    </source>
</evidence>
<comment type="similarity">
    <text evidence="1 10">Belongs to the TRAFAC class myosin-kinesin ATPase superfamily. Myosin family.</text>
</comment>
<keyword evidence="7 10" id="KW-0009">Actin-binding</keyword>
<feature type="region of interest" description="Disordered" evidence="11">
    <location>
        <begin position="762"/>
        <end position="800"/>
    </location>
</feature>
<dbReference type="Pfam" id="PF02736">
    <property type="entry name" value="Myosin_N"/>
    <property type="match status" value="1"/>
</dbReference>
<keyword evidence="4" id="KW-0175">Coiled coil</keyword>
<keyword evidence="3 10" id="KW-0067">ATP-binding</keyword>
<feature type="binding site" evidence="10">
    <location>
        <begin position="174"/>
        <end position="181"/>
    </location>
    <ligand>
        <name>ATP</name>
        <dbReference type="ChEBI" id="CHEBI:30616"/>
    </ligand>
</feature>
<evidence type="ECO:0000259" key="13">
    <source>
        <dbReference type="PROSITE" id="PS51844"/>
    </source>
</evidence>
<evidence type="ECO:0000313" key="15">
    <source>
        <dbReference type="Proteomes" id="UP000527355"/>
    </source>
</evidence>
<dbReference type="InterPro" id="IPR036305">
    <property type="entry name" value="RGS_sf"/>
</dbReference>
<feature type="region of interest" description="Disordered" evidence="11">
    <location>
        <begin position="817"/>
        <end position="842"/>
    </location>
</feature>
<reference evidence="14 15" key="1">
    <citation type="journal article" date="2020" name="Nature">
        <title>Six reference-quality genomes reveal evolution of bat adaptations.</title>
        <authorList>
            <person name="Jebb D."/>
            <person name="Huang Z."/>
            <person name="Pippel M."/>
            <person name="Hughes G.M."/>
            <person name="Lavrichenko K."/>
            <person name="Devanna P."/>
            <person name="Winkler S."/>
            <person name="Jermiin L.S."/>
            <person name="Skirmuntt E.C."/>
            <person name="Katzourakis A."/>
            <person name="Burkitt-Gray L."/>
            <person name="Ray D.A."/>
            <person name="Sullivan K.A.M."/>
            <person name="Roscito J.G."/>
            <person name="Kirilenko B.M."/>
            <person name="Davalos L.M."/>
            <person name="Corthals A.P."/>
            <person name="Power M.L."/>
            <person name="Jones G."/>
            <person name="Ransome R.D."/>
            <person name="Dechmann D.K.N."/>
            <person name="Locatelli A.G."/>
            <person name="Puechmaille S.J."/>
            <person name="Fedrigo O."/>
            <person name="Jarvis E.D."/>
            <person name="Hiller M."/>
            <person name="Vernes S.C."/>
            <person name="Myers E.W."/>
            <person name="Teeling E.C."/>
        </authorList>
    </citation>
    <scope>NUCLEOTIDE SEQUENCE [LARGE SCALE GENOMIC DNA]</scope>
    <source>
        <strain evidence="14">MMyoMyo1</strain>
        <tissue evidence="14">Flight muscle</tissue>
    </source>
</reference>
<dbReference type="GO" id="GO:0051015">
    <property type="term" value="F:actin filament binding"/>
    <property type="evidence" value="ECO:0007669"/>
    <property type="project" value="InterPro"/>
</dbReference>
<name>A0A7J7Z6J6_MYOMY</name>
<dbReference type="InterPro" id="IPR001609">
    <property type="entry name" value="Myosin_head_motor_dom-like"/>
</dbReference>
<dbReference type="PANTHER" id="PTHR13140">
    <property type="entry name" value="MYOSIN"/>
    <property type="match status" value="1"/>
</dbReference>
<dbReference type="Pfam" id="PF01576">
    <property type="entry name" value="Myosin_tail_1"/>
    <property type="match status" value="1"/>
</dbReference>
<dbReference type="SUPFAM" id="SSF90257">
    <property type="entry name" value="Myosin rod fragments"/>
    <property type="match status" value="1"/>
</dbReference>
<feature type="compositionally biased region" description="Basic and acidic residues" evidence="11">
    <location>
        <begin position="830"/>
        <end position="842"/>
    </location>
</feature>
<evidence type="ECO:0000256" key="9">
    <source>
        <dbReference type="ARBA" id="ARBA00065028"/>
    </source>
</evidence>
<dbReference type="FunFam" id="1.10.10.820:FF:000002">
    <property type="entry name" value="Myosin heavy chain 10"/>
    <property type="match status" value="1"/>
</dbReference>
<comment type="caution">
    <text evidence="14">The sequence shown here is derived from an EMBL/GenBank/DDBJ whole genome shotgun (WGS) entry which is preliminary data.</text>
</comment>
<evidence type="ECO:0000256" key="5">
    <source>
        <dbReference type="ARBA" id="ARBA00023123"/>
    </source>
</evidence>
<dbReference type="SUPFAM" id="SSF48097">
    <property type="entry name" value="Regulator of G-protein signaling, RGS"/>
    <property type="match status" value="1"/>
</dbReference>
<dbReference type="GO" id="GO:0000146">
    <property type="term" value="F:microfilament motor activity"/>
    <property type="evidence" value="ECO:0007669"/>
    <property type="project" value="TreeGrafter"/>
</dbReference>
<dbReference type="PRINTS" id="PR00193">
    <property type="entry name" value="MYOSINHEAVY"/>
</dbReference>
<dbReference type="VEuPathDB" id="HostDB:GeneID_118650806"/>
<dbReference type="PROSITE" id="PS51844">
    <property type="entry name" value="SH3_LIKE"/>
    <property type="match status" value="1"/>
</dbReference>
<dbReference type="InterPro" id="IPR002928">
    <property type="entry name" value="Myosin_tail"/>
</dbReference>
<evidence type="ECO:0000256" key="10">
    <source>
        <dbReference type="PROSITE-ProRule" id="PRU00782"/>
    </source>
</evidence>
<dbReference type="GO" id="GO:0007015">
    <property type="term" value="P:actin filament organization"/>
    <property type="evidence" value="ECO:0007669"/>
    <property type="project" value="TreeGrafter"/>
</dbReference>
<dbReference type="GO" id="GO:0005737">
    <property type="term" value="C:cytoplasm"/>
    <property type="evidence" value="ECO:0007669"/>
    <property type="project" value="TreeGrafter"/>
</dbReference>
<dbReference type="GO" id="GO:0016459">
    <property type="term" value="C:myosin complex"/>
    <property type="evidence" value="ECO:0007669"/>
    <property type="project" value="UniProtKB-KW"/>
</dbReference>
<feature type="domain" description="Myosin motor" evidence="12">
    <location>
        <begin position="81"/>
        <end position="367"/>
    </location>
</feature>
<dbReference type="SUPFAM" id="SSF52540">
    <property type="entry name" value="P-loop containing nucleoside triphosphate hydrolases"/>
    <property type="match status" value="1"/>
</dbReference>
<keyword evidence="5 10" id="KW-0518">Myosin</keyword>
<comment type="caution">
    <text evidence="10">Lacks conserved residue(s) required for the propagation of feature annotation.</text>
</comment>
<dbReference type="InterPro" id="IPR027417">
    <property type="entry name" value="P-loop_NTPase"/>
</dbReference>
<accession>A0A7J7Z6J6</accession>
<evidence type="ECO:0000256" key="4">
    <source>
        <dbReference type="ARBA" id="ARBA00023054"/>
    </source>
</evidence>
<comment type="function">
    <text evidence="8">Cellular myosin that appears to play a role in cytokinesis, cell shape, and specialized functions such as secretion and capping. Required for cortical actin clearance prior to oocyte exocytosis. Promotes cell motility in conjunction with S100A4. During cell spreading, plays an important role in cytoskeleton reorganization, focal contact formation (in the margins but not the central part of spreading cells), and lamellipodial retraction; this function is mechanically antagonized by MYH10.</text>
</comment>
<proteinExistence type="inferred from homology"/>
<dbReference type="PANTHER" id="PTHR13140:SF857">
    <property type="entry name" value="MYOSIN-11"/>
    <property type="match status" value="1"/>
</dbReference>
<dbReference type="GO" id="GO:0005524">
    <property type="term" value="F:ATP binding"/>
    <property type="evidence" value="ECO:0007669"/>
    <property type="project" value="UniProtKB-UniRule"/>
</dbReference>
<keyword evidence="6 10" id="KW-0505">Motor protein</keyword>
<evidence type="ECO:0000256" key="2">
    <source>
        <dbReference type="ARBA" id="ARBA00022741"/>
    </source>
</evidence>
<comment type="subunit">
    <text evidence="9">Myosin is a hexameric protein that consists of 2 heavy chain subunits (MHC), 2 alkali light chain subunits (MLC) and 2 regulatory light chain subunits (MLC-2). Interacts with RASIP1. Interacts with DDR1. Interacts with PDLIM2. Interacts with SVIL. Interacts with HTRA3. Interacts with Myo7a. Interacts with CFAP95. Interacts with LIMCH1; independently of the integration of MYH9 into the myosin complex. Interacts with RAB3A. Interacts with ZBED4. Interacts with S100A4; this interaction increases cell motility.</text>
</comment>
<feature type="domain" description="Myosin N-terminal SH3-like" evidence="13">
    <location>
        <begin position="27"/>
        <end position="77"/>
    </location>
</feature>
<evidence type="ECO:0000256" key="3">
    <source>
        <dbReference type="ARBA" id="ARBA00022840"/>
    </source>
</evidence>
<dbReference type="Proteomes" id="UP000527355">
    <property type="component" value="Unassembled WGS sequence"/>
</dbReference>
<dbReference type="Gene3D" id="6.10.250.2420">
    <property type="match status" value="1"/>
</dbReference>
<keyword evidence="15" id="KW-1185">Reference proteome</keyword>
<evidence type="ECO:0000256" key="1">
    <source>
        <dbReference type="ARBA" id="ARBA00008314"/>
    </source>
</evidence>
<evidence type="ECO:0000256" key="7">
    <source>
        <dbReference type="ARBA" id="ARBA00023203"/>
    </source>
</evidence>
<dbReference type="InterPro" id="IPR004009">
    <property type="entry name" value="SH3_Myosin"/>
</dbReference>
<organism evidence="14 15">
    <name type="scientific">Myotis myotis</name>
    <name type="common">Greater mouse-eared bat</name>
    <name type="synonym">Vespertilio myotis</name>
    <dbReference type="NCBI Taxonomy" id="51298"/>
    <lineage>
        <taxon>Eukaryota</taxon>
        <taxon>Metazoa</taxon>
        <taxon>Chordata</taxon>
        <taxon>Craniata</taxon>
        <taxon>Vertebrata</taxon>
        <taxon>Euteleostomi</taxon>
        <taxon>Mammalia</taxon>
        <taxon>Eutheria</taxon>
        <taxon>Laurasiatheria</taxon>
        <taxon>Chiroptera</taxon>
        <taxon>Yangochiroptera</taxon>
        <taxon>Vespertilionidae</taxon>
        <taxon>Myotis</taxon>
    </lineage>
</organism>
<evidence type="ECO:0000259" key="12">
    <source>
        <dbReference type="PROSITE" id="PS51456"/>
    </source>
</evidence>
<dbReference type="FunFam" id="3.40.850.10:FF:000175">
    <property type="entry name" value="Myosin heavy chain 9"/>
    <property type="match status" value="1"/>
</dbReference>
<dbReference type="SMART" id="SM00242">
    <property type="entry name" value="MYSc"/>
    <property type="match status" value="1"/>
</dbReference>
<dbReference type="EMBL" id="JABWUV010000003">
    <property type="protein sequence ID" value="KAF6369719.1"/>
    <property type="molecule type" value="Genomic_DNA"/>
</dbReference>
<sequence>MAQQAADKYLYVDKNFINNPLAQADWAAKKLVWVPSDKSGFEPASLKEEVGDEAIVELVENGKKVKVNKDDIQKMNPPKFSKVEDMAELTCLNEASVLHNLKERYYSGLIYTYSGLFCVVINPYKNLPIYSEEIVEMYKGKKRHEMPPHIYAITDSAYRSMMQDREDQSILCTGESGAGKTENTKKVIQYLAHVASSHKSKKDQGELERQLLQANPILEAFGNAKTVKNDNSSRFGKFIRINFDVNGYIVGANIETYLLEKSRAIRQAKDERTFHIFYYLLSGAGEHLKTDLLLEPYNKYRFLSNGHVTIPGQQDKDLFQETMEAMRIMSIPEDEQIGLLRVISGVLQLGNIVFKKETKALSLARALEEAMEQKAELERLNKQFRTEMEDLMSSKDDVGKSVHELEKSKRALEQQVEEMKTQLEELEDELQATEDAKLRLEVNLQAMKAQFERDLQGRDEQSEEKKKQLVRQVREMEAELEDERKQRSLAVAARKKLELDLKDLEAHIDSANKNRDEAIKQLRKLQAQMKDYMRELDDTRASREEILAQAKENEKKLKSMEAEMIQLQEELAAAERAKRQAQQERDELADEIANSSGKGALALEEKRRLEARIAQLEEELEEEQGNTELVNDRLKKANLQIDQINTDLNLERSHAQKNENARQQMERQNKELKVKLQEMEGTVKSKYKASITALEAKIAQLEEQLDNETKERQAACKQVRRAEKKLKDVLLQVDDERRNAEQFKDQADKASTRLKQLKRQLEEAEEEAQRANASRRKLQRELEDATETADAMNREVSSLKNKLRRGDLPFVVPRRMARKGTGECSDDEVDGKADGAEAKAAE</sequence>
<dbReference type="GO" id="GO:0016020">
    <property type="term" value="C:membrane"/>
    <property type="evidence" value="ECO:0007669"/>
    <property type="project" value="TreeGrafter"/>
</dbReference>
<dbReference type="PROSITE" id="PS51456">
    <property type="entry name" value="MYOSIN_MOTOR"/>
    <property type="match status" value="1"/>
</dbReference>